<protein>
    <recommendedName>
        <fullName evidence="5">Transmembrane protein</fullName>
    </recommendedName>
</protein>
<accession>A0A8S1SVF0</accession>
<organism evidence="3 4">
    <name type="scientific">Paramecium pentaurelia</name>
    <dbReference type="NCBI Taxonomy" id="43138"/>
    <lineage>
        <taxon>Eukaryota</taxon>
        <taxon>Sar</taxon>
        <taxon>Alveolata</taxon>
        <taxon>Ciliophora</taxon>
        <taxon>Intramacronucleata</taxon>
        <taxon>Oligohymenophorea</taxon>
        <taxon>Peniculida</taxon>
        <taxon>Parameciidae</taxon>
        <taxon>Paramecium</taxon>
    </lineage>
</organism>
<reference evidence="3" key="1">
    <citation type="submission" date="2021-01" db="EMBL/GenBank/DDBJ databases">
        <authorList>
            <consortium name="Genoscope - CEA"/>
            <person name="William W."/>
        </authorList>
    </citation>
    <scope>NUCLEOTIDE SEQUENCE</scope>
</reference>
<gene>
    <name evidence="3" type="ORF">PPENT_87.1.T0120349</name>
</gene>
<proteinExistence type="predicted"/>
<dbReference type="EMBL" id="CAJJDO010000012">
    <property type="protein sequence ID" value="CAD8143678.1"/>
    <property type="molecule type" value="Genomic_DNA"/>
</dbReference>
<sequence length="507" mass="60067">MQNNNCLFCEKQRLDGAINYPALLQTALYLKYNTQDEMTIDDLIKHSHKKWVIDYYEKQQEILDQEFLKKYYGYHQITSKLIDLTEYYKYRLDTPNMFMLPIFKLMKYYNKLRKEYHYTQIKYKLKILVPQNINNKVDIKFTQILQLTMTKQEEEEQQSLISLLNKFQPQQTTIPKQIKSYTQQSNQSTTKLQNKPLIKQNEQASKKLKSLLNGEILQQQQLLPQQQQQQIKRGQSKSHSNIKFHTLNSVNINNSKKMSIPSNKSNLQPIKIQGQSKFGSQQFYCQNKITKKIKLIILQMIILFALFLLQVQAIYILHTKGISINQLDYFVIELNQSGYKVKSQIAHNGSFTISKLYNDSALFDIFVLDETGYTCYLQAYYNSSWETECFFLFNQSQTSLNNFEYQKNYPVADAQRYLVIDNTPFPQNGAYFADRLYLQLDYIQLIQPIPTYYQVTIKITIVFVGVLICFSIWCLILSLKYRKEKKHKESIERNKLNNTLSPIKQYK</sequence>
<feature type="transmembrane region" description="Helical" evidence="2">
    <location>
        <begin position="296"/>
        <end position="317"/>
    </location>
</feature>
<keyword evidence="2" id="KW-1133">Transmembrane helix</keyword>
<feature type="region of interest" description="Disordered" evidence="1">
    <location>
        <begin position="179"/>
        <end position="198"/>
    </location>
</feature>
<feature type="transmembrane region" description="Helical" evidence="2">
    <location>
        <begin position="459"/>
        <end position="479"/>
    </location>
</feature>
<evidence type="ECO:0000313" key="4">
    <source>
        <dbReference type="Proteomes" id="UP000689195"/>
    </source>
</evidence>
<evidence type="ECO:0000313" key="3">
    <source>
        <dbReference type="EMBL" id="CAD8143678.1"/>
    </source>
</evidence>
<evidence type="ECO:0008006" key="5">
    <source>
        <dbReference type="Google" id="ProtNLM"/>
    </source>
</evidence>
<keyword evidence="2" id="KW-0812">Transmembrane</keyword>
<name>A0A8S1SVF0_9CILI</name>
<evidence type="ECO:0000256" key="1">
    <source>
        <dbReference type="SAM" id="MobiDB-lite"/>
    </source>
</evidence>
<keyword evidence="4" id="KW-1185">Reference proteome</keyword>
<keyword evidence="2" id="KW-0472">Membrane</keyword>
<comment type="caution">
    <text evidence="3">The sequence shown here is derived from an EMBL/GenBank/DDBJ whole genome shotgun (WGS) entry which is preliminary data.</text>
</comment>
<dbReference type="AlphaFoldDB" id="A0A8S1SVF0"/>
<evidence type="ECO:0000256" key="2">
    <source>
        <dbReference type="SAM" id="Phobius"/>
    </source>
</evidence>
<dbReference type="Proteomes" id="UP000689195">
    <property type="component" value="Unassembled WGS sequence"/>
</dbReference>
<dbReference type="OrthoDB" id="307337at2759"/>
<feature type="compositionally biased region" description="Polar residues" evidence="1">
    <location>
        <begin position="179"/>
        <end position="193"/>
    </location>
</feature>